<reference evidence="3" key="1">
    <citation type="submission" date="2022-11" db="EMBL/GenBank/DDBJ databases">
        <title>Chromosomal genome sequence assembly and mating type (MAT) locus characterization of the leprose asexual lichenized fungus Lepraria neglecta (Nyl.) Erichsen.</title>
        <authorList>
            <person name="Allen J.L."/>
            <person name="Pfeffer B."/>
        </authorList>
    </citation>
    <scope>NUCLEOTIDE SEQUENCE</scope>
    <source>
        <strain evidence="3">Allen 5258</strain>
    </source>
</reference>
<dbReference type="PANTHER" id="PTHR37542:SF1">
    <property type="entry name" value="PRION-INHIBITION AND PROPAGATION HELO DOMAIN-CONTAINING PROTEIN"/>
    <property type="match status" value="1"/>
</dbReference>
<feature type="compositionally biased region" description="Basic and acidic residues" evidence="1">
    <location>
        <begin position="472"/>
        <end position="482"/>
    </location>
</feature>
<dbReference type="GO" id="GO:0004672">
    <property type="term" value="F:protein kinase activity"/>
    <property type="evidence" value="ECO:0007669"/>
    <property type="project" value="InterPro"/>
</dbReference>
<proteinExistence type="predicted"/>
<dbReference type="Pfam" id="PF14479">
    <property type="entry name" value="HeLo"/>
    <property type="match status" value="1"/>
</dbReference>
<dbReference type="EMBL" id="JASNWA010000010">
    <property type="protein sequence ID" value="KAK3168869.1"/>
    <property type="molecule type" value="Genomic_DNA"/>
</dbReference>
<evidence type="ECO:0000313" key="4">
    <source>
        <dbReference type="Proteomes" id="UP001276659"/>
    </source>
</evidence>
<feature type="region of interest" description="Disordered" evidence="1">
    <location>
        <begin position="458"/>
        <end position="488"/>
    </location>
</feature>
<evidence type="ECO:0000259" key="2">
    <source>
        <dbReference type="PROSITE" id="PS50011"/>
    </source>
</evidence>
<dbReference type="InterPro" id="IPR011009">
    <property type="entry name" value="Kinase-like_dom_sf"/>
</dbReference>
<feature type="domain" description="Protein kinase" evidence="2">
    <location>
        <begin position="289"/>
        <end position="602"/>
    </location>
</feature>
<dbReference type="PROSITE" id="PS50011">
    <property type="entry name" value="PROTEIN_KINASE_DOM"/>
    <property type="match status" value="1"/>
</dbReference>
<protein>
    <recommendedName>
        <fullName evidence="2">Protein kinase domain-containing protein</fullName>
    </recommendedName>
</protein>
<dbReference type="Gene3D" id="1.10.510.10">
    <property type="entry name" value="Transferase(Phosphotransferase) domain 1"/>
    <property type="match status" value="1"/>
</dbReference>
<dbReference type="Proteomes" id="UP001276659">
    <property type="component" value="Unassembled WGS sequence"/>
</dbReference>
<keyword evidence="4" id="KW-1185">Reference proteome</keyword>
<evidence type="ECO:0000256" key="1">
    <source>
        <dbReference type="SAM" id="MobiDB-lite"/>
    </source>
</evidence>
<dbReference type="InterPro" id="IPR038305">
    <property type="entry name" value="HeLo_sf"/>
</dbReference>
<gene>
    <name evidence="3" type="ORF">OEA41_005317</name>
</gene>
<comment type="caution">
    <text evidence="3">The sequence shown here is derived from an EMBL/GenBank/DDBJ whole genome shotgun (WGS) entry which is preliminary data.</text>
</comment>
<dbReference type="GO" id="GO:0005524">
    <property type="term" value="F:ATP binding"/>
    <property type="evidence" value="ECO:0007669"/>
    <property type="project" value="InterPro"/>
</dbReference>
<sequence length="602" mass="67101">MDPISVAGLGLGVVSLSFQLFAGCIKGFVLLSTAHNLGKDSSTLICMLDLQEIQLTEWARCAGLLAENGRLDRRLNETVVHATLKELQDLLLDTDKLKLRYKLGLATKSSTPQNEPSKSESPVAHGILSNAISDDLRGDIMYRACLIQSKNNFPQRLWWAAVDKTKFEDLIDGIKSFIRELWYLLDPIRQDDMSQSLQMILSHVISMSGKIEELSSLRETILPPSGISDTLTSKDAILPFATVAEVKAIQINAGAVTTDRQLAGAQSPPLKYFSQVSKDLQPDLSVGEVYQYEPLGSNAETGTGMYEDEYVFVEWKSLPRQFRSKIIHRVENLAMLLAAPKHPDFRSLKCIGLLLDNDRGKAAFIYKAPSFVGYHIPRSLRNLFGFGPSVTQRIQLALQITQSVKYFHTAGWLHKNLRSENIMFWDTQKTEIHGGGRDIEDKNRLPEPVLVGFAFSRQDSPSEISEQPSSDPQRDIYRHPEAMGEPSESFTAAKDIYALGTVLLEIGEWRSLRSLVEKVVDVSKPNVPLDQLANVKPFLLDEGPRGGLGMLKYRMGEIYARVTKMMLSGEIPPMSQAQKEAGIMFRPGLLDIAIHELGRCVV</sequence>
<dbReference type="PANTHER" id="PTHR37542">
    <property type="entry name" value="HELO DOMAIN-CONTAINING PROTEIN-RELATED"/>
    <property type="match status" value="1"/>
</dbReference>
<evidence type="ECO:0000313" key="3">
    <source>
        <dbReference type="EMBL" id="KAK3168869.1"/>
    </source>
</evidence>
<dbReference type="SUPFAM" id="SSF56112">
    <property type="entry name" value="Protein kinase-like (PK-like)"/>
    <property type="match status" value="1"/>
</dbReference>
<accession>A0AAD9YZ73</accession>
<dbReference type="Gene3D" id="1.20.120.1020">
    <property type="entry name" value="Prion-inhibition and propagation, HeLo domain"/>
    <property type="match status" value="1"/>
</dbReference>
<name>A0AAD9YZ73_9LECA</name>
<dbReference type="InterPro" id="IPR029498">
    <property type="entry name" value="HeLo_dom"/>
</dbReference>
<dbReference type="AlphaFoldDB" id="A0AAD9YZ73"/>
<organism evidence="3 4">
    <name type="scientific">Lepraria neglecta</name>
    <dbReference type="NCBI Taxonomy" id="209136"/>
    <lineage>
        <taxon>Eukaryota</taxon>
        <taxon>Fungi</taxon>
        <taxon>Dikarya</taxon>
        <taxon>Ascomycota</taxon>
        <taxon>Pezizomycotina</taxon>
        <taxon>Lecanoromycetes</taxon>
        <taxon>OSLEUM clade</taxon>
        <taxon>Lecanoromycetidae</taxon>
        <taxon>Lecanorales</taxon>
        <taxon>Lecanorineae</taxon>
        <taxon>Stereocaulaceae</taxon>
        <taxon>Lepraria</taxon>
    </lineage>
</organism>
<dbReference type="InterPro" id="IPR000719">
    <property type="entry name" value="Prot_kinase_dom"/>
</dbReference>
<feature type="compositionally biased region" description="Polar residues" evidence="1">
    <location>
        <begin position="458"/>
        <end position="471"/>
    </location>
</feature>